<accession>A0A495FLQ1</accession>
<gene>
    <name evidence="3" type="ORF">C8D78_0483</name>
</gene>
<sequence length="96" mass="10171">MPSALSVIQLVLSLCALAATSAAAILWNPIDADFVNRADDAGWDQTMLLPHQMELSLVVNASVLISFVLVVIAFCGVLAQRRQARVPATTNPPATV</sequence>
<evidence type="ECO:0000313" key="4">
    <source>
        <dbReference type="Proteomes" id="UP000276055"/>
    </source>
</evidence>
<proteinExistence type="predicted"/>
<reference evidence="3 4" key="1">
    <citation type="submission" date="2018-10" db="EMBL/GenBank/DDBJ databases">
        <title>Genomic Encyclopedia of Type Strains, Phase IV (KMG-IV): sequencing the most valuable type-strain genomes for metagenomic binning, comparative biology and taxonomic classification.</title>
        <authorList>
            <person name="Goeker M."/>
        </authorList>
    </citation>
    <scope>NUCLEOTIDE SEQUENCE [LARGE SCALE GENOMIC DNA]</scope>
    <source>
        <strain evidence="3 4">DSM 25586</strain>
    </source>
</reference>
<feature type="chain" id="PRO_5039497704" evidence="2">
    <location>
        <begin position="19"/>
        <end position="96"/>
    </location>
</feature>
<evidence type="ECO:0000313" key="3">
    <source>
        <dbReference type="EMBL" id="RKR30163.1"/>
    </source>
</evidence>
<comment type="caution">
    <text evidence="3">The sequence shown here is derived from an EMBL/GenBank/DDBJ whole genome shotgun (WGS) entry which is preliminary data.</text>
</comment>
<name>A0A495FLQ1_9MICC</name>
<organism evidence="3 4">
    <name type="scientific">Arthrobacter oryzae</name>
    <dbReference type="NCBI Taxonomy" id="409290"/>
    <lineage>
        <taxon>Bacteria</taxon>
        <taxon>Bacillati</taxon>
        <taxon>Actinomycetota</taxon>
        <taxon>Actinomycetes</taxon>
        <taxon>Micrococcales</taxon>
        <taxon>Micrococcaceae</taxon>
        <taxon>Arthrobacter</taxon>
    </lineage>
</organism>
<dbReference type="Proteomes" id="UP000276055">
    <property type="component" value="Unassembled WGS sequence"/>
</dbReference>
<dbReference type="OrthoDB" id="9928155at2"/>
<evidence type="ECO:0000256" key="1">
    <source>
        <dbReference type="SAM" id="Phobius"/>
    </source>
</evidence>
<dbReference type="EMBL" id="RBIR01000001">
    <property type="protein sequence ID" value="RKR30163.1"/>
    <property type="molecule type" value="Genomic_DNA"/>
</dbReference>
<keyword evidence="1" id="KW-0472">Membrane</keyword>
<keyword evidence="1" id="KW-1133">Transmembrane helix</keyword>
<dbReference type="RefSeq" id="WP_120950256.1">
    <property type="nucleotide sequence ID" value="NZ_RBIR01000001.1"/>
</dbReference>
<keyword evidence="1" id="KW-0812">Transmembrane</keyword>
<evidence type="ECO:0000256" key="2">
    <source>
        <dbReference type="SAM" id="SignalP"/>
    </source>
</evidence>
<keyword evidence="2" id="KW-0732">Signal</keyword>
<protein>
    <submittedName>
        <fullName evidence="3">Uncharacterized protein</fullName>
    </submittedName>
</protein>
<feature type="transmembrane region" description="Helical" evidence="1">
    <location>
        <begin position="57"/>
        <end position="79"/>
    </location>
</feature>
<feature type="signal peptide" evidence="2">
    <location>
        <begin position="1"/>
        <end position="18"/>
    </location>
</feature>
<dbReference type="AlphaFoldDB" id="A0A495FLQ1"/>